<evidence type="ECO:0000256" key="3">
    <source>
        <dbReference type="ARBA" id="ARBA00022692"/>
    </source>
</evidence>
<dbReference type="PANTHER" id="PTHR32309:SF31">
    <property type="entry name" value="CAPSULAR EXOPOLYSACCHARIDE FAMILY"/>
    <property type="match status" value="1"/>
</dbReference>
<dbReference type="RefSeq" id="WP_111549914.1">
    <property type="nucleotide sequence ID" value="NZ_LIQE01000027.1"/>
</dbReference>
<evidence type="ECO:0000313" key="10">
    <source>
        <dbReference type="Proteomes" id="UP000249165"/>
    </source>
</evidence>
<dbReference type="Pfam" id="PF02706">
    <property type="entry name" value="Wzz"/>
    <property type="match status" value="1"/>
</dbReference>
<evidence type="ECO:0000259" key="8">
    <source>
        <dbReference type="Pfam" id="PF02706"/>
    </source>
</evidence>
<gene>
    <name evidence="9" type="ORF">ATI53_100720</name>
</gene>
<dbReference type="PANTHER" id="PTHR32309">
    <property type="entry name" value="TYROSINE-PROTEIN KINASE"/>
    <property type="match status" value="1"/>
</dbReference>
<evidence type="ECO:0000256" key="2">
    <source>
        <dbReference type="ARBA" id="ARBA00022475"/>
    </source>
</evidence>
<keyword evidence="4 7" id="KW-1133">Transmembrane helix</keyword>
<keyword evidence="5 7" id="KW-0472">Membrane</keyword>
<evidence type="ECO:0000256" key="7">
    <source>
        <dbReference type="SAM" id="Phobius"/>
    </source>
</evidence>
<feature type="coiled-coil region" evidence="6">
    <location>
        <begin position="170"/>
        <end position="240"/>
    </location>
</feature>
<evidence type="ECO:0000313" key="9">
    <source>
        <dbReference type="EMBL" id="RAK20021.1"/>
    </source>
</evidence>
<proteinExistence type="predicted"/>
<feature type="coiled-coil region" evidence="6">
    <location>
        <begin position="270"/>
        <end position="304"/>
    </location>
</feature>
<reference evidence="9 10" key="1">
    <citation type="submission" date="2018-06" db="EMBL/GenBank/DDBJ databases">
        <title>Genomic Encyclopedia of Archaeal and Bacterial Type Strains, Phase II (KMG-II): from individual species to whole genera.</title>
        <authorList>
            <person name="Goeker M."/>
        </authorList>
    </citation>
    <scope>NUCLEOTIDE SEQUENCE [LARGE SCALE GENOMIC DNA]</scope>
    <source>
        <strain evidence="9 10">DSM 22011</strain>
    </source>
</reference>
<keyword evidence="6" id="KW-0175">Coiled coil</keyword>
<keyword evidence="3 7" id="KW-0812">Transmembrane</keyword>
<feature type="domain" description="Polysaccharide chain length determinant N-terminal" evidence="8">
    <location>
        <begin position="7"/>
        <end position="93"/>
    </location>
</feature>
<evidence type="ECO:0000256" key="5">
    <source>
        <dbReference type="ARBA" id="ARBA00023136"/>
    </source>
</evidence>
<evidence type="ECO:0000256" key="6">
    <source>
        <dbReference type="SAM" id="Coils"/>
    </source>
</evidence>
<comment type="subcellular location">
    <subcellularLocation>
        <location evidence="1">Cell membrane</location>
        <topology evidence="1">Multi-pass membrane protein</topology>
    </subcellularLocation>
</comment>
<dbReference type="OrthoDB" id="7642308at2"/>
<accession>A0A327YHP4</accession>
<comment type="caution">
    <text evidence="9">The sequence shown here is derived from an EMBL/GenBank/DDBJ whole genome shotgun (WGS) entry which is preliminary data.</text>
</comment>
<sequence length="438" mass="48726">MNQFQSVGEVLAALRRRVLLMIAVILLGSALSLYIATQQVKTYETTAVVQIEESQVPDTLAGSAAQSQDAARRVQLIEQRLMSRDNLVRIMQEHQLFSDDPDMSLNERVFHMREAVRIDEIRSNPDAYAATQEAPSGLLISVTLGDPQKAADLANELMNTVIEQSRDRSVSRARETLDFFESEEARVEAEIQAKEAEVARFKQDNGDALPAGLGSLRDQLTTLRDNALTLDREIVALEANSSRQRQEVLGRQIGLLREQKTLVENRIIAINETIQRAPEVERALSGLERELTRLQEQYNVITRRKAEAEMGQMLQDRQHMARFEVLETALVPEFAASGSRKKVLAMGVVASVIAGLAATFIAELMNPAIRSAAQMERALGVQPVVSIPTIRTRGERRITGMRLFSLLGLLFAAMWAALSSVTDWSALLGRFLPRAVRP</sequence>
<feature type="transmembrane region" description="Helical" evidence="7">
    <location>
        <begin position="18"/>
        <end position="36"/>
    </location>
</feature>
<organism evidence="9 10">
    <name type="scientific">Salipiger aestuarii</name>
    <dbReference type="NCBI Taxonomy" id="568098"/>
    <lineage>
        <taxon>Bacteria</taxon>
        <taxon>Pseudomonadati</taxon>
        <taxon>Pseudomonadota</taxon>
        <taxon>Alphaproteobacteria</taxon>
        <taxon>Rhodobacterales</taxon>
        <taxon>Roseobacteraceae</taxon>
        <taxon>Salipiger</taxon>
    </lineage>
</organism>
<evidence type="ECO:0000256" key="1">
    <source>
        <dbReference type="ARBA" id="ARBA00004651"/>
    </source>
</evidence>
<dbReference type="AlphaFoldDB" id="A0A327YHP4"/>
<dbReference type="InterPro" id="IPR003856">
    <property type="entry name" value="LPS_length_determ_N"/>
</dbReference>
<dbReference type="GO" id="GO:0005886">
    <property type="term" value="C:plasma membrane"/>
    <property type="evidence" value="ECO:0007669"/>
    <property type="project" value="UniProtKB-SubCell"/>
</dbReference>
<dbReference type="Proteomes" id="UP000249165">
    <property type="component" value="Unassembled WGS sequence"/>
</dbReference>
<dbReference type="EMBL" id="QLMG01000007">
    <property type="protein sequence ID" value="RAK20021.1"/>
    <property type="molecule type" value="Genomic_DNA"/>
</dbReference>
<feature type="transmembrane region" description="Helical" evidence="7">
    <location>
        <begin position="343"/>
        <end position="365"/>
    </location>
</feature>
<feature type="transmembrane region" description="Helical" evidence="7">
    <location>
        <begin position="403"/>
        <end position="422"/>
    </location>
</feature>
<protein>
    <submittedName>
        <fullName evidence="9">Uncharacterized protein involved in exopolysaccharide biosynthesis</fullName>
    </submittedName>
</protein>
<evidence type="ECO:0000256" key="4">
    <source>
        <dbReference type="ARBA" id="ARBA00022989"/>
    </source>
</evidence>
<name>A0A327YHP4_9RHOB</name>
<keyword evidence="2" id="KW-1003">Cell membrane</keyword>
<dbReference type="InterPro" id="IPR050445">
    <property type="entry name" value="Bact_polysacc_biosynth/exp"/>
</dbReference>
<keyword evidence="10" id="KW-1185">Reference proteome</keyword>